<dbReference type="PANTHER" id="PTHR38041:SF1">
    <property type="entry name" value="CHORISMATE MUTASE"/>
    <property type="match status" value="1"/>
</dbReference>
<dbReference type="InterPro" id="IPR036979">
    <property type="entry name" value="CM_dom_sf"/>
</dbReference>
<evidence type="ECO:0000259" key="3">
    <source>
        <dbReference type="PROSITE" id="PS51168"/>
    </source>
</evidence>
<protein>
    <recommendedName>
        <fullName evidence="1">chorismate mutase</fullName>
        <ecNumber evidence="1">5.4.99.5</ecNumber>
    </recommendedName>
</protein>
<evidence type="ECO:0000256" key="2">
    <source>
        <dbReference type="ARBA" id="ARBA00023235"/>
    </source>
</evidence>
<keyword evidence="2" id="KW-0413">Isomerase</keyword>
<reference evidence="4 5" key="1">
    <citation type="submission" date="2015-07" db="EMBL/GenBank/DDBJ databases">
        <title>Genome analysis of myxobacterium Chondromyces crocatus Cm c5 reveals a high potential for natural compound synthesis and the genetic basis for the loss of fruiting body formation.</title>
        <authorList>
            <person name="Zaburannyi N."/>
            <person name="Bunk B."/>
            <person name="Maier J."/>
            <person name="Overmann J."/>
            <person name="Mueller R."/>
        </authorList>
    </citation>
    <scope>NUCLEOTIDE SEQUENCE [LARGE SCALE GENOMIC DNA]</scope>
    <source>
        <strain evidence="4 5">Cm c5</strain>
    </source>
</reference>
<dbReference type="SMART" id="SM00830">
    <property type="entry name" value="CM_2"/>
    <property type="match status" value="1"/>
</dbReference>
<gene>
    <name evidence="4" type="ORF">CMC5_070970</name>
</gene>
<evidence type="ECO:0000256" key="1">
    <source>
        <dbReference type="ARBA" id="ARBA00012404"/>
    </source>
</evidence>
<dbReference type="EMBL" id="CP012159">
    <property type="protein sequence ID" value="AKT42869.1"/>
    <property type="molecule type" value="Genomic_DNA"/>
</dbReference>
<dbReference type="InterPro" id="IPR051331">
    <property type="entry name" value="Chorismate_mutase-related"/>
</dbReference>
<dbReference type="EC" id="5.4.99.5" evidence="1"/>
<dbReference type="RefSeq" id="WP_050434427.1">
    <property type="nucleotide sequence ID" value="NZ_CP012159.1"/>
</dbReference>
<dbReference type="AlphaFoldDB" id="A0A0K1EPX5"/>
<dbReference type="OrthoDB" id="5526457at2"/>
<accession>A0A0K1EPX5</accession>
<feature type="domain" description="Chorismate mutase" evidence="3">
    <location>
        <begin position="5"/>
        <end position="96"/>
    </location>
</feature>
<dbReference type="PROSITE" id="PS51168">
    <property type="entry name" value="CHORISMATE_MUT_2"/>
    <property type="match status" value="1"/>
</dbReference>
<organism evidence="4 5">
    <name type="scientific">Chondromyces crocatus</name>
    <dbReference type="NCBI Taxonomy" id="52"/>
    <lineage>
        <taxon>Bacteria</taxon>
        <taxon>Pseudomonadati</taxon>
        <taxon>Myxococcota</taxon>
        <taxon>Polyangia</taxon>
        <taxon>Polyangiales</taxon>
        <taxon>Polyangiaceae</taxon>
        <taxon>Chondromyces</taxon>
    </lineage>
</organism>
<dbReference type="Gene3D" id="1.20.59.10">
    <property type="entry name" value="Chorismate mutase"/>
    <property type="match status" value="1"/>
</dbReference>
<dbReference type="GO" id="GO:0046417">
    <property type="term" value="P:chorismate metabolic process"/>
    <property type="evidence" value="ECO:0007669"/>
    <property type="project" value="InterPro"/>
</dbReference>
<dbReference type="InterPro" id="IPR036263">
    <property type="entry name" value="Chorismate_II_sf"/>
</dbReference>
<dbReference type="Proteomes" id="UP000067626">
    <property type="component" value="Chromosome"/>
</dbReference>
<dbReference type="GO" id="GO:0009697">
    <property type="term" value="P:salicylic acid biosynthetic process"/>
    <property type="evidence" value="ECO:0007669"/>
    <property type="project" value="TreeGrafter"/>
</dbReference>
<dbReference type="STRING" id="52.CMC5_070970"/>
<dbReference type="PANTHER" id="PTHR38041">
    <property type="entry name" value="CHORISMATE MUTASE"/>
    <property type="match status" value="1"/>
</dbReference>
<dbReference type="GO" id="GO:0004106">
    <property type="term" value="F:chorismate mutase activity"/>
    <property type="evidence" value="ECO:0007669"/>
    <property type="project" value="UniProtKB-EC"/>
</dbReference>
<dbReference type="Pfam" id="PF01817">
    <property type="entry name" value="CM_2"/>
    <property type="match status" value="1"/>
</dbReference>
<dbReference type="SUPFAM" id="SSF48600">
    <property type="entry name" value="Chorismate mutase II"/>
    <property type="match status" value="1"/>
</dbReference>
<dbReference type="KEGG" id="ccro:CMC5_070970"/>
<sequence>MHEPSTSPADLAMSRAALDALDEALLDLVARRRAIVEAIFGLKRRHGLPLIDPEREHALLVARRALAEQRGVPCDLAERLFLVILEGSHAQAREPEATPSSGS</sequence>
<name>A0A0K1EPX5_CHOCO</name>
<keyword evidence="5" id="KW-1185">Reference proteome</keyword>
<proteinExistence type="predicted"/>
<evidence type="ECO:0000313" key="4">
    <source>
        <dbReference type="EMBL" id="AKT42869.1"/>
    </source>
</evidence>
<dbReference type="InterPro" id="IPR002701">
    <property type="entry name" value="CM_II_prokaryot"/>
</dbReference>
<evidence type="ECO:0000313" key="5">
    <source>
        <dbReference type="Proteomes" id="UP000067626"/>
    </source>
</evidence>